<dbReference type="Gene3D" id="3.30.559.10">
    <property type="entry name" value="Chloramphenicol acetyltransferase-like domain"/>
    <property type="match status" value="1"/>
</dbReference>
<dbReference type="EMBL" id="PIET01000466">
    <property type="protein sequence ID" value="PLM61439.1"/>
    <property type="molecule type" value="Genomic_DNA"/>
</dbReference>
<dbReference type="GO" id="GO:0006086">
    <property type="term" value="P:pyruvate decarboxylation to acetyl-CoA"/>
    <property type="evidence" value="ECO:0007669"/>
    <property type="project" value="InterPro"/>
</dbReference>
<evidence type="ECO:0000259" key="7">
    <source>
        <dbReference type="PROSITE" id="PS51826"/>
    </source>
</evidence>
<dbReference type="InterPro" id="IPR004167">
    <property type="entry name" value="PSBD"/>
</dbReference>
<comment type="cofactor">
    <cofactor evidence="1 4">
        <name>(R)-lipoate</name>
        <dbReference type="ChEBI" id="CHEBI:83088"/>
    </cofactor>
</comment>
<dbReference type="Pfam" id="PF02817">
    <property type="entry name" value="E3_binding"/>
    <property type="match status" value="2"/>
</dbReference>
<feature type="region of interest" description="Disordered" evidence="5">
    <location>
        <begin position="199"/>
        <end position="225"/>
    </location>
</feature>
<dbReference type="SUPFAM" id="SSF51230">
    <property type="entry name" value="Single hybrid motif"/>
    <property type="match status" value="1"/>
</dbReference>
<dbReference type="Gene3D" id="2.40.50.100">
    <property type="match status" value="1"/>
</dbReference>
<dbReference type="GO" id="GO:0016746">
    <property type="term" value="F:acyltransferase activity"/>
    <property type="evidence" value="ECO:0007669"/>
    <property type="project" value="UniProtKB-KW"/>
</dbReference>
<dbReference type="CDD" id="cd06849">
    <property type="entry name" value="lipoyl_domain"/>
    <property type="match status" value="1"/>
</dbReference>
<evidence type="ECO:0000256" key="2">
    <source>
        <dbReference type="ARBA" id="ARBA00007317"/>
    </source>
</evidence>
<sequence length="516" mass="54284">MSDIRTLEMPKWGLSMEEGVLARWAIQEGDRFAKGQEICEIETSKIVNVLEAPFAGTLRRIIARVGDTLPVGAVLALVADSSVSDAELDAFAASLAAAQPAAPATQPAAPATQTTEPAVAAVAPSIVPAPANKPAASIGQTEVPTSLQGITDPTQVNATPHALRQSARLGVDLKKVQGSGRGERISVADLESAIVAAGGRIASPPPPVRSGKAPRSHTDDSQVSATPLARRLANKLGINLHDCRKSGSLGRVSRDDVLAAALLLDGLPQAGAPQATSATAFETLPMSSMRRAIAGRLQMSKQHAPHFRLTVDLDLERLLALRKEINSEVPGVKISVNDMLVKACAMALITVPDVNIQFDEATQSIRRFADADISVAVALPDGLITPIVRSANSRSISDISNEVHSLITKARAGMLKPEEFQGGTFSVSNLGMLGVRQFDAIINPPQGAILAIGAGEPRAVVRDGQIVVRHQLTVSLSCDHRVIDGASGAAFLQALKRLVETPTLLFIEETSYARQI</sequence>
<dbReference type="SUPFAM" id="SSF47005">
    <property type="entry name" value="Peripheral subunit-binding domain of 2-oxo acid dehydrogenase complex"/>
    <property type="match status" value="2"/>
</dbReference>
<evidence type="ECO:0000313" key="11">
    <source>
        <dbReference type="Proteomes" id="UP000254863"/>
    </source>
</evidence>
<protein>
    <recommendedName>
        <fullName evidence="4">Dihydrolipoamide acetyltransferase component of pyruvate dehydrogenase complex</fullName>
        <ecNumber evidence="4">2.3.1.-</ecNumber>
    </recommendedName>
</protein>
<organism evidence="8 10">
    <name type="scientific">Klebsiella michiganensis</name>
    <dbReference type="NCBI Taxonomy" id="1134687"/>
    <lineage>
        <taxon>Bacteria</taxon>
        <taxon>Pseudomonadati</taxon>
        <taxon>Pseudomonadota</taxon>
        <taxon>Gammaproteobacteria</taxon>
        <taxon>Enterobacterales</taxon>
        <taxon>Enterobacteriaceae</taxon>
        <taxon>Klebsiella/Raoultella group</taxon>
        <taxon>Klebsiella</taxon>
    </lineage>
</organism>
<accession>A0A2J4ZEH5</accession>
<gene>
    <name evidence="9" type="primary">pdhC</name>
    <name evidence="8" type="ORF">CWM85_16010</name>
    <name evidence="9" type="ORF">NCTC11685_00418</name>
</gene>
<dbReference type="InterPro" id="IPR000089">
    <property type="entry name" value="Biotin_lipoyl"/>
</dbReference>
<dbReference type="PROSITE" id="PS00189">
    <property type="entry name" value="LIPOYL"/>
    <property type="match status" value="1"/>
</dbReference>
<dbReference type="InterPro" id="IPR036625">
    <property type="entry name" value="E3-bd_dom_sf"/>
</dbReference>
<dbReference type="InterPro" id="IPR003016">
    <property type="entry name" value="2-oxoA_DH_lipoyl-BS"/>
</dbReference>
<dbReference type="Proteomes" id="UP000254863">
    <property type="component" value="Unassembled WGS sequence"/>
</dbReference>
<reference evidence="8 10" key="2">
    <citation type="submission" date="2018-01" db="EMBL/GenBank/DDBJ databases">
        <title>Genomic study of Klebsiella pneumoniae.</title>
        <authorList>
            <person name="Yang Y."/>
            <person name="Bicalho R."/>
        </authorList>
    </citation>
    <scope>NUCLEOTIDE SEQUENCE [LARGE SCALE GENOMIC DNA]</scope>
    <source>
        <strain evidence="8 10">A2</strain>
    </source>
</reference>
<dbReference type="PROSITE" id="PS50968">
    <property type="entry name" value="BIOTINYL_LIPOYL"/>
    <property type="match status" value="1"/>
</dbReference>
<evidence type="ECO:0000259" key="6">
    <source>
        <dbReference type="PROSITE" id="PS50968"/>
    </source>
</evidence>
<evidence type="ECO:0000256" key="3">
    <source>
        <dbReference type="ARBA" id="ARBA00022823"/>
    </source>
</evidence>
<evidence type="ECO:0000313" key="10">
    <source>
        <dbReference type="Proteomes" id="UP000234661"/>
    </source>
</evidence>
<evidence type="ECO:0000256" key="5">
    <source>
        <dbReference type="SAM" id="MobiDB-lite"/>
    </source>
</evidence>
<reference evidence="9 11" key="3">
    <citation type="submission" date="2018-06" db="EMBL/GenBank/DDBJ databases">
        <authorList>
            <consortium name="Pathogen Informatics"/>
            <person name="Doyle S."/>
        </authorList>
    </citation>
    <scope>NUCLEOTIDE SEQUENCE [LARGE SCALE GENOMIC DNA]</scope>
    <source>
        <strain evidence="9 11">NCTC11685</strain>
    </source>
</reference>
<feature type="domain" description="Lipoyl-binding" evidence="6">
    <location>
        <begin position="4"/>
        <end position="79"/>
    </location>
</feature>
<comment type="similarity">
    <text evidence="2 4">Belongs to the 2-oxoacid dehydrogenase family.</text>
</comment>
<dbReference type="RefSeq" id="WP_064374972.1">
    <property type="nucleotide sequence ID" value="NZ_CABGLD010000005.1"/>
</dbReference>
<proteinExistence type="inferred from homology"/>
<dbReference type="PROSITE" id="PS51826">
    <property type="entry name" value="PSBD"/>
    <property type="match status" value="2"/>
</dbReference>
<dbReference type="SUPFAM" id="SSF52777">
    <property type="entry name" value="CoA-dependent acyltransferases"/>
    <property type="match status" value="1"/>
</dbReference>
<evidence type="ECO:0000313" key="9">
    <source>
        <dbReference type="EMBL" id="STV71669.1"/>
    </source>
</evidence>
<keyword evidence="4 9" id="KW-0808">Transferase</keyword>
<feature type="domain" description="Peripheral subunit-binding (PSBD)" evidence="7">
    <location>
        <begin position="157"/>
        <end position="194"/>
    </location>
</feature>
<dbReference type="GO" id="GO:0045254">
    <property type="term" value="C:pyruvate dehydrogenase complex"/>
    <property type="evidence" value="ECO:0007669"/>
    <property type="project" value="InterPro"/>
</dbReference>
<dbReference type="Proteomes" id="UP000234661">
    <property type="component" value="Unassembled WGS sequence"/>
</dbReference>
<evidence type="ECO:0000313" key="8">
    <source>
        <dbReference type="EMBL" id="PLM61439.1"/>
    </source>
</evidence>
<keyword evidence="3 4" id="KW-0450">Lipoyl</keyword>
<dbReference type="InterPro" id="IPR045257">
    <property type="entry name" value="E2/Pdx1"/>
</dbReference>
<dbReference type="EMBL" id="UGMS01000001">
    <property type="protein sequence ID" value="STV71669.1"/>
    <property type="molecule type" value="Genomic_DNA"/>
</dbReference>
<name>A0A2J4ZEH5_9ENTR</name>
<dbReference type="PANTHER" id="PTHR23151:SF90">
    <property type="entry name" value="DIHYDROLIPOYLLYSINE-RESIDUE ACETYLTRANSFERASE COMPONENT OF PYRUVATE DEHYDROGENASE COMPLEX, MITOCHONDRIAL-RELATED"/>
    <property type="match status" value="1"/>
</dbReference>
<dbReference type="Pfam" id="PF00198">
    <property type="entry name" value="2-oxoacid_dh"/>
    <property type="match status" value="1"/>
</dbReference>
<dbReference type="AlphaFoldDB" id="A0A2J4ZEH5"/>
<reference evidence="8 10" key="1">
    <citation type="submission" date="2017-11" db="EMBL/GenBank/DDBJ databases">
        <authorList>
            <person name="Han C.G."/>
        </authorList>
    </citation>
    <scope>NUCLEOTIDE SEQUENCE [LARGE SCALE GENOMIC DNA]</scope>
    <source>
        <strain evidence="8 10">A2</strain>
    </source>
</reference>
<feature type="domain" description="Peripheral subunit-binding (PSBD)" evidence="7">
    <location>
        <begin position="224"/>
        <end position="261"/>
    </location>
</feature>
<evidence type="ECO:0000256" key="1">
    <source>
        <dbReference type="ARBA" id="ARBA00001938"/>
    </source>
</evidence>
<dbReference type="InterPro" id="IPR001078">
    <property type="entry name" value="2-oxoacid_DH_actylTfrase"/>
</dbReference>
<dbReference type="InterPro" id="IPR011053">
    <property type="entry name" value="Single_hybrid_motif"/>
</dbReference>
<dbReference type="Gene3D" id="4.10.320.10">
    <property type="entry name" value="E3-binding domain"/>
    <property type="match status" value="2"/>
</dbReference>
<dbReference type="InterPro" id="IPR023213">
    <property type="entry name" value="CAT-like_dom_sf"/>
</dbReference>
<dbReference type="PANTHER" id="PTHR23151">
    <property type="entry name" value="DIHYDROLIPOAMIDE ACETYL/SUCCINYL-TRANSFERASE-RELATED"/>
    <property type="match status" value="1"/>
</dbReference>
<evidence type="ECO:0000256" key="4">
    <source>
        <dbReference type="RuleBase" id="RU003423"/>
    </source>
</evidence>
<dbReference type="EC" id="2.3.1.-" evidence="4"/>
<comment type="caution">
    <text evidence="8">The sequence shown here is derived from an EMBL/GenBank/DDBJ whole genome shotgun (WGS) entry which is preliminary data.</text>
</comment>
<keyword evidence="4 9" id="KW-0012">Acyltransferase</keyword>
<dbReference type="Pfam" id="PF00364">
    <property type="entry name" value="Biotin_lipoyl"/>
    <property type="match status" value="1"/>
</dbReference>